<gene>
    <name evidence="2" type="ORF">CAEBREN_30115</name>
</gene>
<keyword evidence="1" id="KW-1133">Transmembrane helix</keyword>
<dbReference type="Proteomes" id="UP000008068">
    <property type="component" value="Unassembled WGS sequence"/>
</dbReference>
<accession>G0NE15</accession>
<sequence>MDHSNLTIDEIDAYFEAEYIEFKKKSPKYHFMYWEYKDETRYFNEILNRIDEENKKPMVYPEISVKIFQVLSIIIFLYISGPDPNRWICLLVTLSSIGFFFYMLIRENSQNDNGYQPVIDIEILYQRLE</sequence>
<keyword evidence="3" id="KW-1185">Reference proteome</keyword>
<feature type="transmembrane region" description="Helical" evidence="1">
    <location>
        <begin position="59"/>
        <end position="79"/>
    </location>
</feature>
<proteinExistence type="predicted"/>
<evidence type="ECO:0000256" key="1">
    <source>
        <dbReference type="SAM" id="Phobius"/>
    </source>
</evidence>
<reference evidence="3" key="1">
    <citation type="submission" date="2011-07" db="EMBL/GenBank/DDBJ databases">
        <authorList>
            <consortium name="Caenorhabditis brenneri Sequencing and Analysis Consortium"/>
            <person name="Wilson R.K."/>
        </authorList>
    </citation>
    <scope>NUCLEOTIDE SEQUENCE [LARGE SCALE GENOMIC DNA]</scope>
    <source>
        <strain evidence="3">PB2801</strain>
    </source>
</reference>
<evidence type="ECO:0000313" key="3">
    <source>
        <dbReference type="Proteomes" id="UP000008068"/>
    </source>
</evidence>
<dbReference type="HOGENOM" id="CLU_1950695_0_0_1"/>
<dbReference type="EMBL" id="GL379871">
    <property type="protein sequence ID" value="EGT58683.1"/>
    <property type="molecule type" value="Genomic_DNA"/>
</dbReference>
<feature type="transmembrane region" description="Helical" evidence="1">
    <location>
        <begin position="85"/>
        <end position="105"/>
    </location>
</feature>
<organism evidence="3">
    <name type="scientific">Caenorhabditis brenneri</name>
    <name type="common">Nematode worm</name>
    <dbReference type="NCBI Taxonomy" id="135651"/>
    <lineage>
        <taxon>Eukaryota</taxon>
        <taxon>Metazoa</taxon>
        <taxon>Ecdysozoa</taxon>
        <taxon>Nematoda</taxon>
        <taxon>Chromadorea</taxon>
        <taxon>Rhabditida</taxon>
        <taxon>Rhabditina</taxon>
        <taxon>Rhabditomorpha</taxon>
        <taxon>Rhabditoidea</taxon>
        <taxon>Rhabditidae</taxon>
        <taxon>Peloderinae</taxon>
        <taxon>Caenorhabditis</taxon>
    </lineage>
</organism>
<evidence type="ECO:0000313" key="2">
    <source>
        <dbReference type="EMBL" id="EGT58683.1"/>
    </source>
</evidence>
<name>G0NE15_CAEBE</name>
<protein>
    <submittedName>
        <fullName evidence="2">Uncharacterized protein</fullName>
    </submittedName>
</protein>
<keyword evidence="1" id="KW-0812">Transmembrane</keyword>
<dbReference type="AlphaFoldDB" id="G0NE15"/>
<keyword evidence="1" id="KW-0472">Membrane</keyword>
<dbReference type="InParanoid" id="G0NE15"/>